<dbReference type="InterPro" id="IPR007922">
    <property type="entry name" value="DciA-like"/>
</dbReference>
<dbReference type="EMBL" id="UINC01042633">
    <property type="protein sequence ID" value="SVB45528.1"/>
    <property type="molecule type" value="Genomic_DNA"/>
</dbReference>
<sequence length="157" mass="18104">MAYKKKYFGAQTLSNFLPEEAKKILKSRGFAELELLKNWGDIVPKKYISAITPIKIKTKSQKEGAHLVLKVDPSVAFAVEHEKEKIIKKINAFFGYQAIVKLEIIQGKIQNQDYKLSNNNNSLKDEIEVSNRYSKELIEYPELKKNFQKIASKIQKN</sequence>
<protein>
    <recommendedName>
        <fullName evidence="2">DUF721 domain-containing protein</fullName>
    </recommendedName>
</protein>
<dbReference type="Pfam" id="PF05258">
    <property type="entry name" value="DciA"/>
    <property type="match status" value="1"/>
</dbReference>
<accession>A0A382E4E3</accession>
<reference evidence="1" key="1">
    <citation type="submission" date="2018-05" db="EMBL/GenBank/DDBJ databases">
        <authorList>
            <person name="Lanie J.A."/>
            <person name="Ng W.-L."/>
            <person name="Kazmierczak K.M."/>
            <person name="Andrzejewski T.M."/>
            <person name="Davidsen T.M."/>
            <person name="Wayne K.J."/>
            <person name="Tettelin H."/>
            <person name="Glass J.I."/>
            <person name="Rusch D."/>
            <person name="Podicherti R."/>
            <person name="Tsui H.-C.T."/>
            <person name="Winkler M.E."/>
        </authorList>
    </citation>
    <scope>NUCLEOTIDE SEQUENCE</scope>
</reference>
<evidence type="ECO:0008006" key="2">
    <source>
        <dbReference type="Google" id="ProtNLM"/>
    </source>
</evidence>
<proteinExistence type="predicted"/>
<dbReference type="AlphaFoldDB" id="A0A382E4E3"/>
<organism evidence="1">
    <name type="scientific">marine metagenome</name>
    <dbReference type="NCBI Taxonomy" id="408172"/>
    <lineage>
        <taxon>unclassified sequences</taxon>
        <taxon>metagenomes</taxon>
        <taxon>ecological metagenomes</taxon>
    </lineage>
</organism>
<gene>
    <name evidence="1" type="ORF">METZ01_LOCUS198382</name>
</gene>
<name>A0A382E4E3_9ZZZZ</name>
<evidence type="ECO:0000313" key="1">
    <source>
        <dbReference type="EMBL" id="SVB45528.1"/>
    </source>
</evidence>